<evidence type="ECO:0000313" key="6">
    <source>
        <dbReference type="EMBL" id="OTP14660.1"/>
    </source>
</evidence>
<dbReference type="NCBIfam" id="NF010188">
    <property type="entry name" value="PRK13667.1"/>
    <property type="match status" value="1"/>
</dbReference>
<reference evidence="7" key="3">
    <citation type="submission" date="2024-03" db="EMBL/GenBank/DDBJ databases">
        <title>The Genome Sequence of Enterococcus sp. DIV0242b.</title>
        <authorList>
            <consortium name="The Broad Institute Genomics Platform"/>
            <consortium name="The Broad Institute Microbial Omics Core"/>
            <consortium name="The Broad Institute Genomic Center for Infectious Diseases"/>
            <person name="Earl A."/>
            <person name="Manson A."/>
            <person name="Gilmore M."/>
            <person name="Schwartman J."/>
            <person name="Shea T."/>
            <person name="Abouelleil A."/>
            <person name="Cao P."/>
            <person name="Chapman S."/>
            <person name="Cusick C."/>
            <person name="Young S."/>
            <person name="Neafsey D."/>
            <person name="Nusbaum C."/>
            <person name="Birren B."/>
        </authorList>
    </citation>
    <scope>NUCLEOTIDE SEQUENCE</scope>
    <source>
        <strain evidence="7">9E7_DIV0242</strain>
    </source>
</reference>
<comment type="similarity">
    <text evidence="5">Belongs to the RNA polymerase subunit epsilon family.</text>
</comment>
<dbReference type="EMBL" id="NGMM01000004">
    <property type="protein sequence ID" value="OTP14660.1"/>
    <property type="molecule type" value="Genomic_DNA"/>
</dbReference>
<organism evidence="6">
    <name type="scientific">Candidatus Enterococcus clewellii</name>
    <dbReference type="NCBI Taxonomy" id="1834193"/>
    <lineage>
        <taxon>Bacteria</taxon>
        <taxon>Bacillati</taxon>
        <taxon>Bacillota</taxon>
        <taxon>Bacilli</taxon>
        <taxon>Lactobacillales</taxon>
        <taxon>Enterococcaceae</taxon>
        <taxon>Enterococcus</taxon>
    </lineage>
</organism>
<reference evidence="7" key="2">
    <citation type="submission" date="2017-05" db="EMBL/GenBank/DDBJ databases">
        <authorList>
            <consortium name="The Broad Institute Genomics Platform"/>
            <consortium name="The Broad Institute Genomic Center for Infectious Diseases"/>
            <person name="Earl A."/>
            <person name="Manson A."/>
            <person name="Schwartman J."/>
            <person name="Gilmore M."/>
            <person name="Abouelleil A."/>
            <person name="Cao P."/>
            <person name="Chapman S."/>
            <person name="Cusick C."/>
            <person name="Shea T."/>
            <person name="Young S."/>
            <person name="Neafsey D."/>
            <person name="Nusbaum C."/>
            <person name="Birren B."/>
        </authorList>
    </citation>
    <scope>NUCLEOTIDE SEQUENCE</scope>
    <source>
        <strain evidence="7">9E7_DIV0242</strain>
    </source>
</reference>
<gene>
    <name evidence="5" type="primary">rpoY</name>
    <name evidence="7" type="ORF">A5888_002068</name>
    <name evidence="6" type="ORF">A5888_002761</name>
</gene>
<sequence>MIYKVYYQETKTRNPKREDTQSIYVEGDSDVAVRQLVEENTPYNIEYVQLLDGNHLAYEQEHADFKLTEF</sequence>
<comment type="function">
    <text evidence="5">A non-essential component of RNA polymerase (RNAP).</text>
</comment>
<proteinExistence type="inferred from homology"/>
<dbReference type="GO" id="GO:0003677">
    <property type="term" value="F:DNA binding"/>
    <property type="evidence" value="ECO:0007669"/>
    <property type="project" value="UniProtKB-UniRule"/>
</dbReference>
<evidence type="ECO:0000256" key="5">
    <source>
        <dbReference type="HAMAP-Rule" id="MF_01553"/>
    </source>
</evidence>
<evidence type="ECO:0000256" key="4">
    <source>
        <dbReference type="ARBA" id="ARBA00023163"/>
    </source>
</evidence>
<dbReference type="RefSeq" id="WP_086349783.1">
    <property type="nucleotide sequence ID" value="NZ_CP147247.1"/>
</dbReference>
<dbReference type="Gene3D" id="3.10.20.730">
    <property type="entry name" value="RNAP, epsilon subunit-like"/>
    <property type="match status" value="1"/>
</dbReference>
<keyword evidence="4 5" id="KW-0804">Transcription</keyword>
<dbReference type="EC" id="2.7.7.6" evidence="5"/>
<dbReference type="GO" id="GO:0003899">
    <property type="term" value="F:DNA-directed RNA polymerase activity"/>
    <property type="evidence" value="ECO:0007669"/>
    <property type="project" value="UniProtKB-UniRule"/>
</dbReference>
<accession>A0A242K553</accession>
<dbReference type="Proteomes" id="UP000195141">
    <property type="component" value="Chromosome"/>
</dbReference>
<evidence type="ECO:0000256" key="2">
    <source>
        <dbReference type="ARBA" id="ARBA00022679"/>
    </source>
</evidence>
<dbReference type="Pfam" id="PF07288">
    <property type="entry name" value="RpoY"/>
    <property type="match status" value="1"/>
</dbReference>
<dbReference type="OrthoDB" id="2147503at2"/>
<keyword evidence="3 5" id="KW-0548">Nucleotidyltransferase</keyword>
<keyword evidence="1 5" id="KW-0240">DNA-directed RNA polymerase</keyword>
<dbReference type="EMBL" id="CP147247">
    <property type="protein sequence ID" value="WYJ90311.1"/>
    <property type="molecule type" value="Genomic_DNA"/>
</dbReference>
<reference evidence="6" key="1">
    <citation type="submission" date="2017-05" db="EMBL/GenBank/DDBJ databases">
        <title>The Genome Sequence of Enterococcus sp. 9E7_DIV0242.</title>
        <authorList>
            <consortium name="The Broad Institute Genomics Platform"/>
            <consortium name="The Broad Institute Genomic Center for Infectious Diseases"/>
            <person name="Earl A."/>
            <person name="Manson A."/>
            <person name="Schwartman J."/>
            <person name="Gilmore M."/>
            <person name="Abouelleil A."/>
            <person name="Cao P."/>
            <person name="Chapman S."/>
            <person name="Cusick C."/>
            <person name="Shea T."/>
            <person name="Young S."/>
            <person name="Neafsey D."/>
            <person name="Nusbaum C."/>
            <person name="Birren B."/>
        </authorList>
    </citation>
    <scope>NUCLEOTIDE SEQUENCE [LARGE SCALE GENOMIC DNA]</scope>
    <source>
        <strain evidence="6">9E7_DIV0242</strain>
    </source>
</reference>
<dbReference type="AlphaFoldDB" id="A0A242K553"/>
<keyword evidence="8" id="KW-1185">Reference proteome</keyword>
<protein>
    <recommendedName>
        <fullName evidence="5">DNA-directed RNA polymerase subunit epsilon</fullName>
        <shortName evidence="5">RNAP epsilon subunit</shortName>
        <ecNumber evidence="5">2.7.7.6</ecNumber>
    </recommendedName>
    <alternativeName>
        <fullName evidence="5">RNA polymerase epsilon subunit</fullName>
    </alternativeName>
    <alternativeName>
        <fullName evidence="5">Transcriptase subunit epsilon</fullName>
    </alternativeName>
</protein>
<dbReference type="GO" id="GO:0000428">
    <property type="term" value="C:DNA-directed RNA polymerase complex"/>
    <property type="evidence" value="ECO:0007669"/>
    <property type="project" value="UniProtKB-KW"/>
</dbReference>
<evidence type="ECO:0000313" key="8">
    <source>
        <dbReference type="Proteomes" id="UP000195141"/>
    </source>
</evidence>
<keyword evidence="2 5" id="KW-0808">Transferase</keyword>
<dbReference type="GO" id="GO:0006351">
    <property type="term" value="P:DNA-templated transcription"/>
    <property type="evidence" value="ECO:0007669"/>
    <property type="project" value="UniProtKB-UniRule"/>
</dbReference>
<dbReference type="HAMAP" id="MF_01553">
    <property type="entry name" value="RNApol_bact_RpoY"/>
    <property type="match status" value="1"/>
</dbReference>
<evidence type="ECO:0000313" key="7">
    <source>
        <dbReference type="EMBL" id="WYJ90311.1"/>
    </source>
</evidence>
<name>A0A242K553_9ENTE</name>
<comment type="subunit">
    <text evidence="5">RNAP is composed of a core of 2 alpha, a beta and a beta' subunit. The core is associated with a delta subunit, and at least one of epsilon or omega. When a sigma factor is associated with the core the holoenzyme is formed, which can initiate transcription.</text>
</comment>
<evidence type="ECO:0000256" key="1">
    <source>
        <dbReference type="ARBA" id="ARBA00022478"/>
    </source>
</evidence>
<comment type="catalytic activity">
    <reaction evidence="5">
        <text>RNA(n) + a ribonucleoside 5'-triphosphate = RNA(n+1) + diphosphate</text>
        <dbReference type="Rhea" id="RHEA:21248"/>
        <dbReference type="Rhea" id="RHEA-COMP:14527"/>
        <dbReference type="Rhea" id="RHEA-COMP:17342"/>
        <dbReference type="ChEBI" id="CHEBI:33019"/>
        <dbReference type="ChEBI" id="CHEBI:61557"/>
        <dbReference type="ChEBI" id="CHEBI:140395"/>
        <dbReference type="EC" id="2.7.7.6"/>
    </reaction>
</comment>
<evidence type="ECO:0000256" key="3">
    <source>
        <dbReference type="ARBA" id="ARBA00022695"/>
    </source>
</evidence>
<dbReference type="InterPro" id="IPR009907">
    <property type="entry name" value="RpoY"/>
</dbReference>